<sequence>MLFNKERIHEWTTDQLFASATLGTYQTCGICIPFFHNWRQTFTTVTCHPKAFEHILRTRFNNYPKGPTWKNTFHDHVRGSQGTVDFTKENSGSRLSKLKLIPTLYNWVNPTIKNGLLPILDKATKQSISVDLEDLKIRFGTDNIFGLALGKKLKTLNTQVTPEDELVALAIDTTIKSFFKRLFYPNFVLNFMRFFSIGSEQSLKKSLQVLNNYITESLEERNNRNDETFDDYDFLWTLMKKVKVNGPGHILSSSDIMISTIVDILLGDHNSVATSASWFFWLVMNNSHVGKKIVDEISTILKKNGGKDGDGSKITNSIESPCGEETQEWIEEPLSYEEINSFVYLHVTLLETLRLYPSFPRIVRYVTSDDILPGGTFLDDICVCGEDFLEFKPERCLSDDETKIERREDGYMIAAFNGGSRTCIGKYLSFLEMKSAASAILLRYKLCPVLGHQVVPKPFFTLSMKNGLKVNLKRRDLAAIL</sequence>
<evidence type="ECO:0000256" key="1">
    <source>
        <dbReference type="ARBA" id="ARBA00001971"/>
    </source>
</evidence>
<keyword evidence="7" id="KW-0503">Monooxygenase</keyword>
<dbReference type="PROSITE" id="PS00086">
    <property type="entry name" value="CYTOCHROME_P450"/>
    <property type="match status" value="1"/>
</dbReference>
<evidence type="ECO:0000256" key="6">
    <source>
        <dbReference type="PIRSR" id="PIRSR602401-1"/>
    </source>
</evidence>
<evidence type="ECO:0000313" key="9">
    <source>
        <dbReference type="Proteomes" id="UP000824120"/>
    </source>
</evidence>
<dbReference type="PRINTS" id="PR00463">
    <property type="entry name" value="EP450I"/>
</dbReference>
<evidence type="ECO:0008006" key="10">
    <source>
        <dbReference type="Google" id="ProtNLM"/>
    </source>
</evidence>
<evidence type="ECO:0000256" key="5">
    <source>
        <dbReference type="ARBA" id="ARBA00023004"/>
    </source>
</evidence>
<keyword evidence="6 7" id="KW-0349">Heme</keyword>
<comment type="similarity">
    <text evidence="2 7">Belongs to the cytochrome P450 family.</text>
</comment>
<keyword evidence="3 6" id="KW-0479">Metal-binding</keyword>
<dbReference type="EMBL" id="JACXVP010000006">
    <property type="protein sequence ID" value="KAG5601432.1"/>
    <property type="molecule type" value="Genomic_DNA"/>
</dbReference>
<dbReference type="InterPro" id="IPR002401">
    <property type="entry name" value="Cyt_P450_E_grp-I"/>
</dbReference>
<dbReference type="GO" id="GO:0006629">
    <property type="term" value="P:lipid metabolic process"/>
    <property type="evidence" value="ECO:0007669"/>
    <property type="project" value="UniProtKB-ARBA"/>
</dbReference>
<keyword evidence="4 7" id="KW-0560">Oxidoreductase</keyword>
<evidence type="ECO:0000256" key="3">
    <source>
        <dbReference type="ARBA" id="ARBA00022723"/>
    </source>
</evidence>
<keyword evidence="9" id="KW-1185">Reference proteome</keyword>
<dbReference type="InterPro" id="IPR036396">
    <property type="entry name" value="Cyt_P450_sf"/>
</dbReference>
<evidence type="ECO:0000313" key="8">
    <source>
        <dbReference type="EMBL" id="KAG5601432.1"/>
    </source>
</evidence>
<comment type="cofactor">
    <cofactor evidence="1 6">
        <name>heme</name>
        <dbReference type="ChEBI" id="CHEBI:30413"/>
    </cofactor>
</comment>
<dbReference type="Gene3D" id="1.10.630.10">
    <property type="entry name" value="Cytochrome P450"/>
    <property type="match status" value="1"/>
</dbReference>
<dbReference type="OrthoDB" id="1292940at2759"/>
<dbReference type="GO" id="GO:0005506">
    <property type="term" value="F:iron ion binding"/>
    <property type="evidence" value="ECO:0007669"/>
    <property type="project" value="InterPro"/>
</dbReference>
<dbReference type="PANTHER" id="PTHR24296">
    <property type="entry name" value="CYTOCHROME P450"/>
    <property type="match status" value="1"/>
</dbReference>
<dbReference type="GO" id="GO:0020037">
    <property type="term" value="F:heme binding"/>
    <property type="evidence" value="ECO:0007669"/>
    <property type="project" value="InterPro"/>
</dbReference>
<dbReference type="Proteomes" id="UP000824120">
    <property type="component" value="Chromosome 6"/>
</dbReference>
<gene>
    <name evidence="8" type="ORF">H5410_032802</name>
</gene>
<evidence type="ECO:0000256" key="7">
    <source>
        <dbReference type="RuleBase" id="RU000461"/>
    </source>
</evidence>
<accession>A0A9J5YNY5</accession>
<protein>
    <recommendedName>
        <fullName evidence="10">Cytochrome P450</fullName>
    </recommendedName>
</protein>
<dbReference type="PRINTS" id="PR00385">
    <property type="entry name" value="P450"/>
</dbReference>
<dbReference type="AlphaFoldDB" id="A0A9J5YNY5"/>
<organism evidence="8 9">
    <name type="scientific">Solanum commersonii</name>
    <name type="common">Commerson's wild potato</name>
    <name type="synonym">Commerson's nightshade</name>
    <dbReference type="NCBI Taxonomy" id="4109"/>
    <lineage>
        <taxon>Eukaryota</taxon>
        <taxon>Viridiplantae</taxon>
        <taxon>Streptophyta</taxon>
        <taxon>Embryophyta</taxon>
        <taxon>Tracheophyta</taxon>
        <taxon>Spermatophyta</taxon>
        <taxon>Magnoliopsida</taxon>
        <taxon>eudicotyledons</taxon>
        <taxon>Gunneridae</taxon>
        <taxon>Pentapetalae</taxon>
        <taxon>asterids</taxon>
        <taxon>lamiids</taxon>
        <taxon>Solanales</taxon>
        <taxon>Solanaceae</taxon>
        <taxon>Solanoideae</taxon>
        <taxon>Solaneae</taxon>
        <taxon>Solanum</taxon>
    </lineage>
</organism>
<dbReference type="GO" id="GO:0004497">
    <property type="term" value="F:monooxygenase activity"/>
    <property type="evidence" value="ECO:0007669"/>
    <property type="project" value="UniProtKB-KW"/>
</dbReference>
<evidence type="ECO:0000256" key="2">
    <source>
        <dbReference type="ARBA" id="ARBA00010617"/>
    </source>
</evidence>
<dbReference type="Pfam" id="PF00067">
    <property type="entry name" value="p450"/>
    <property type="match status" value="2"/>
</dbReference>
<dbReference type="InterPro" id="IPR017972">
    <property type="entry name" value="Cyt_P450_CS"/>
</dbReference>
<name>A0A9J5YNY5_SOLCO</name>
<dbReference type="InterPro" id="IPR001128">
    <property type="entry name" value="Cyt_P450"/>
</dbReference>
<feature type="binding site" description="axial binding residue" evidence="6">
    <location>
        <position position="423"/>
    </location>
    <ligand>
        <name>heme</name>
        <dbReference type="ChEBI" id="CHEBI:30413"/>
    </ligand>
    <ligandPart>
        <name>Fe</name>
        <dbReference type="ChEBI" id="CHEBI:18248"/>
    </ligandPart>
</feature>
<dbReference type="GO" id="GO:0016705">
    <property type="term" value="F:oxidoreductase activity, acting on paired donors, with incorporation or reduction of molecular oxygen"/>
    <property type="evidence" value="ECO:0007669"/>
    <property type="project" value="InterPro"/>
</dbReference>
<reference evidence="8 9" key="1">
    <citation type="submission" date="2020-09" db="EMBL/GenBank/DDBJ databases">
        <title>De no assembly of potato wild relative species, Solanum commersonii.</title>
        <authorList>
            <person name="Cho K."/>
        </authorList>
    </citation>
    <scope>NUCLEOTIDE SEQUENCE [LARGE SCALE GENOMIC DNA]</scope>
    <source>
        <strain evidence="8">LZ3.2</strain>
        <tissue evidence="8">Leaf</tissue>
    </source>
</reference>
<keyword evidence="5 6" id="KW-0408">Iron</keyword>
<dbReference type="SUPFAM" id="SSF48264">
    <property type="entry name" value="Cytochrome P450"/>
    <property type="match status" value="1"/>
</dbReference>
<proteinExistence type="inferred from homology"/>
<evidence type="ECO:0000256" key="4">
    <source>
        <dbReference type="ARBA" id="ARBA00023002"/>
    </source>
</evidence>
<comment type="caution">
    <text evidence="8">The sequence shown here is derived from an EMBL/GenBank/DDBJ whole genome shotgun (WGS) entry which is preliminary data.</text>
</comment>